<evidence type="ECO:0000256" key="1">
    <source>
        <dbReference type="SAM" id="MobiDB-lite"/>
    </source>
</evidence>
<dbReference type="Proteomes" id="UP000812966">
    <property type="component" value="Unassembled WGS sequence"/>
</dbReference>
<feature type="region of interest" description="Disordered" evidence="1">
    <location>
        <begin position="268"/>
        <end position="334"/>
    </location>
</feature>
<gene>
    <name evidence="3" type="ORF">FFLO_01045</name>
</gene>
<sequence length="432" mass="47862">MSRTPSELQTSPNGPSGSPSQGVPAYGTPAAQQPRFPMTLPPTPSMNGSMGPPSSVSSISRAVAPSSQEKRFRHLSTPSPFTSSQQRVETRYDRPFEGSQGDIRDWRSTLVISQVPNGYGVGFGAPASSRSQAEPGSSSLQFNAKWVEADDRLMTEILVKAVQNGTAGDNGFIEKTWGEVATAVNAIRSQGGEKNIKSCMSRYQKLRSKYFEPLYKLATDSGLGWDPVNGWATAPEEVWEEFRESMKWDLYDLFSITQIGRCATGAHVATPHKQTPRGAKNKAKNKRKTVEREDDADDDDDGGSEAETSQTTPSKAPKSRKKRSRTSAYADSNDSLTLIHQEMATLNEQASQAASAHRLTFEKVTEAAAILKLDHVDRNRLNYYFIKRPLKATAFLAVPDDFLEFYVECILEQEREREMGVDRRQHRRTEGV</sequence>
<protein>
    <recommendedName>
        <fullName evidence="2">Myb/SANT-like domain-containing protein</fullName>
    </recommendedName>
</protein>
<proteinExistence type="predicted"/>
<dbReference type="InterPro" id="IPR024752">
    <property type="entry name" value="Myb/SANT-like_dom"/>
</dbReference>
<reference evidence="3" key="1">
    <citation type="submission" date="2020-04" db="EMBL/GenBank/DDBJ databases">
        <title>Analysis of mating type loci in Filobasidium floriforme.</title>
        <authorList>
            <person name="Nowrousian M."/>
        </authorList>
    </citation>
    <scope>NUCLEOTIDE SEQUENCE</scope>
    <source>
        <strain evidence="3">CBS 6242</strain>
    </source>
</reference>
<feature type="compositionally biased region" description="Acidic residues" evidence="1">
    <location>
        <begin position="292"/>
        <end position="304"/>
    </location>
</feature>
<organism evidence="3 4">
    <name type="scientific">Filobasidium floriforme</name>
    <dbReference type="NCBI Taxonomy" id="5210"/>
    <lineage>
        <taxon>Eukaryota</taxon>
        <taxon>Fungi</taxon>
        <taxon>Dikarya</taxon>
        <taxon>Basidiomycota</taxon>
        <taxon>Agaricomycotina</taxon>
        <taxon>Tremellomycetes</taxon>
        <taxon>Filobasidiales</taxon>
        <taxon>Filobasidiaceae</taxon>
        <taxon>Filobasidium</taxon>
    </lineage>
</organism>
<dbReference type="PANTHER" id="PTHR46929:SF3">
    <property type="entry name" value="MYB_SANT-LIKE DOMAIN-CONTAINING PROTEIN"/>
    <property type="match status" value="1"/>
</dbReference>
<feature type="compositionally biased region" description="Low complexity" evidence="1">
    <location>
        <begin position="45"/>
        <end position="67"/>
    </location>
</feature>
<evidence type="ECO:0000259" key="2">
    <source>
        <dbReference type="Pfam" id="PF12776"/>
    </source>
</evidence>
<dbReference type="EMBL" id="JABELV010000013">
    <property type="protein sequence ID" value="KAG7571009.1"/>
    <property type="molecule type" value="Genomic_DNA"/>
</dbReference>
<feature type="compositionally biased region" description="Basic residues" evidence="1">
    <location>
        <begin position="279"/>
        <end position="289"/>
    </location>
</feature>
<feature type="region of interest" description="Disordered" evidence="1">
    <location>
        <begin position="1"/>
        <end position="89"/>
    </location>
</feature>
<evidence type="ECO:0000313" key="4">
    <source>
        <dbReference type="Proteomes" id="UP000812966"/>
    </source>
</evidence>
<feature type="compositionally biased region" description="Polar residues" evidence="1">
    <location>
        <begin position="76"/>
        <end position="87"/>
    </location>
</feature>
<dbReference type="PANTHER" id="PTHR46929">
    <property type="entry name" value="EXPRESSED PROTEIN"/>
    <property type="match status" value="1"/>
</dbReference>
<evidence type="ECO:0000313" key="3">
    <source>
        <dbReference type="EMBL" id="KAG7571009.1"/>
    </source>
</evidence>
<accession>A0A8K0JRC5</accession>
<feature type="domain" description="Myb/SANT-like" evidence="2">
    <location>
        <begin position="145"/>
        <end position="242"/>
    </location>
</feature>
<dbReference type="AlphaFoldDB" id="A0A8K0JRC5"/>
<keyword evidence="4" id="KW-1185">Reference proteome</keyword>
<feature type="compositionally biased region" description="Polar residues" evidence="1">
    <location>
        <begin position="1"/>
        <end position="10"/>
    </location>
</feature>
<feature type="compositionally biased region" description="Low complexity" evidence="1">
    <location>
        <begin position="11"/>
        <end position="24"/>
    </location>
</feature>
<comment type="caution">
    <text evidence="3">The sequence shown here is derived from an EMBL/GenBank/DDBJ whole genome shotgun (WGS) entry which is preliminary data.</text>
</comment>
<name>A0A8K0JRC5_9TREE</name>
<dbReference type="Pfam" id="PF12776">
    <property type="entry name" value="Myb_DNA-bind_3"/>
    <property type="match status" value="1"/>
</dbReference>